<organism evidence="1 2">
    <name type="scientific">Vallitalea pronyensis</name>
    <dbReference type="NCBI Taxonomy" id="1348613"/>
    <lineage>
        <taxon>Bacteria</taxon>
        <taxon>Bacillati</taxon>
        <taxon>Bacillota</taxon>
        <taxon>Clostridia</taxon>
        <taxon>Lachnospirales</taxon>
        <taxon>Vallitaleaceae</taxon>
        <taxon>Vallitalea</taxon>
    </lineage>
</organism>
<keyword evidence="2" id="KW-1185">Reference proteome</keyword>
<dbReference type="AlphaFoldDB" id="A0A8J8SJG9"/>
<dbReference type="InterPro" id="IPR020288">
    <property type="entry name" value="Sheath_initiator"/>
</dbReference>
<dbReference type="Gene3D" id="3.10.450.40">
    <property type="match status" value="1"/>
</dbReference>
<dbReference type="Pfam" id="PF10934">
    <property type="entry name" value="Sheath_initiator"/>
    <property type="match status" value="1"/>
</dbReference>
<sequence>MIPMQGIQIQEDMTLMTPKSKTYGLNLIEGKIDRVIDGLDAIKQAVFKILETGRYQHVIYDFSYGSELNDLIGRDSDYIEMELRRRIRDALTYDDRITDVTDFHFQTKDEDVTVNFKVISIEGSFESEVMISV</sequence>
<dbReference type="KEGG" id="vpy:HZI73_25890"/>
<dbReference type="Proteomes" id="UP000683246">
    <property type="component" value="Chromosome"/>
</dbReference>
<dbReference type="EMBL" id="CP058649">
    <property type="protein sequence ID" value="QUI25514.1"/>
    <property type="molecule type" value="Genomic_DNA"/>
</dbReference>
<name>A0A8J8SJG9_9FIRM</name>
<evidence type="ECO:0000313" key="1">
    <source>
        <dbReference type="EMBL" id="QUI25514.1"/>
    </source>
</evidence>
<evidence type="ECO:0000313" key="2">
    <source>
        <dbReference type="Proteomes" id="UP000683246"/>
    </source>
</evidence>
<accession>A0A8J8SJG9</accession>
<dbReference type="SUPFAM" id="SSF160719">
    <property type="entry name" value="gpW/gp25-like"/>
    <property type="match status" value="1"/>
</dbReference>
<gene>
    <name evidence="1" type="ORF">HZI73_25890</name>
</gene>
<dbReference type="RefSeq" id="WP_212696218.1">
    <property type="nucleotide sequence ID" value="NZ_CP058649.1"/>
</dbReference>
<proteinExistence type="predicted"/>
<protein>
    <submittedName>
        <fullName evidence="1">DUF2634 domain-containing protein</fullName>
    </submittedName>
</protein>
<reference evidence="1" key="1">
    <citation type="submission" date="2020-07" db="EMBL/GenBank/DDBJ databases">
        <title>Vallitalea pronyensis genome.</title>
        <authorList>
            <person name="Postec A."/>
        </authorList>
    </citation>
    <scope>NUCLEOTIDE SEQUENCE</scope>
    <source>
        <strain evidence="1">FatNI3</strain>
    </source>
</reference>